<dbReference type="InterPro" id="IPR037175">
    <property type="entry name" value="KFase_sf"/>
</dbReference>
<gene>
    <name evidence="1" type="ORF">HYZ11_00970</name>
</gene>
<dbReference type="AlphaFoldDB" id="A0A932MKJ8"/>
<evidence type="ECO:0000313" key="2">
    <source>
        <dbReference type="Proteomes" id="UP000782312"/>
    </source>
</evidence>
<proteinExistence type="predicted"/>
<organism evidence="1 2">
    <name type="scientific">Tectimicrobiota bacterium</name>
    <dbReference type="NCBI Taxonomy" id="2528274"/>
    <lineage>
        <taxon>Bacteria</taxon>
        <taxon>Pseudomonadati</taxon>
        <taxon>Nitrospinota/Tectimicrobiota group</taxon>
        <taxon>Candidatus Tectimicrobiota</taxon>
    </lineage>
</organism>
<dbReference type="Gene3D" id="3.50.30.50">
    <property type="entry name" value="Putative cyclase"/>
    <property type="match status" value="1"/>
</dbReference>
<accession>A0A932MKJ8</accession>
<evidence type="ECO:0000313" key="1">
    <source>
        <dbReference type="EMBL" id="MBI3126159.1"/>
    </source>
</evidence>
<dbReference type="GO" id="GO:0019441">
    <property type="term" value="P:L-tryptophan catabolic process to kynurenine"/>
    <property type="evidence" value="ECO:0007669"/>
    <property type="project" value="InterPro"/>
</dbReference>
<dbReference type="Proteomes" id="UP000782312">
    <property type="component" value="Unassembled WGS sequence"/>
</dbReference>
<dbReference type="PANTHER" id="PTHR31118">
    <property type="entry name" value="CYCLASE-LIKE PROTEIN 2"/>
    <property type="match status" value="1"/>
</dbReference>
<dbReference type="InterPro" id="IPR007325">
    <property type="entry name" value="KFase/CYL"/>
</dbReference>
<dbReference type="PANTHER" id="PTHR31118:SF12">
    <property type="entry name" value="CYCLASE-LIKE PROTEIN 2"/>
    <property type="match status" value="1"/>
</dbReference>
<dbReference type="EMBL" id="JACPUR010000001">
    <property type="protein sequence ID" value="MBI3126159.1"/>
    <property type="molecule type" value="Genomic_DNA"/>
</dbReference>
<comment type="caution">
    <text evidence="1">The sequence shown here is derived from an EMBL/GenBank/DDBJ whole genome shotgun (WGS) entry which is preliminary data.</text>
</comment>
<name>A0A932MKJ8_UNCTE</name>
<dbReference type="SUPFAM" id="SSF102198">
    <property type="entry name" value="Putative cyclase"/>
    <property type="match status" value="1"/>
</dbReference>
<sequence length="216" mass="23181">MRIIDLSVPIREGMPVWPGDPKPRLRFTQSFAAGDKNNVSEASLGLHTGTHLDAPMHFLEGAGGVEALPLGVLIGPARVIRIEHPHEVTAEELRRHDLSGAARFLIRTRNSDARWWEKPFDPGFCHMTPGAAEALLEAGMRLLGVDSLSVDGKGAPGAPVHHLLLPKGVVLLEGLDLSQAEPGDYELIALPPCSRAATAPRRGRCCGRDKIGLAVP</sequence>
<protein>
    <submittedName>
        <fullName evidence="1">Cyclase family protein</fullName>
    </submittedName>
</protein>
<dbReference type="Pfam" id="PF04199">
    <property type="entry name" value="Cyclase"/>
    <property type="match status" value="1"/>
</dbReference>
<reference evidence="1" key="1">
    <citation type="submission" date="2020-07" db="EMBL/GenBank/DDBJ databases">
        <title>Huge and variable diversity of episymbiotic CPR bacteria and DPANN archaea in groundwater ecosystems.</title>
        <authorList>
            <person name="He C.Y."/>
            <person name="Keren R."/>
            <person name="Whittaker M."/>
            <person name="Farag I.F."/>
            <person name="Doudna J."/>
            <person name="Cate J.H.D."/>
            <person name="Banfield J.F."/>
        </authorList>
    </citation>
    <scope>NUCLEOTIDE SEQUENCE</scope>
    <source>
        <strain evidence="1">NC_groundwater_763_Ag_S-0.2um_68_21</strain>
    </source>
</reference>
<dbReference type="GO" id="GO:0004061">
    <property type="term" value="F:arylformamidase activity"/>
    <property type="evidence" value="ECO:0007669"/>
    <property type="project" value="InterPro"/>
</dbReference>